<evidence type="ECO:0000256" key="5">
    <source>
        <dbReference type="ARBA" id="ARBA00022490"/>
    </source>
</evidence>
<comment type="subcellular location">
    <subcellularLocation>
        <location evidence="12">Cytoplasm</location>
    </subcellularLocation>
</comment>
<dbReference type="InterPro" id="IPR002220">
    <property type="entry name" value="DapA-like"/>
</dbReference>
<evidence type="ECO:0000256" key="9">
    <source>
        <dbReference type="ARBA" id="ARBA00023239"/>
    </source>
</evidence>
<dbReference type="GO" id="GO:0008840">
    <property type="term" value="F:4-hydroxy-tetrahydrodipicolinate synthase activity"/>
    <property type="evidence" value="ECO:0007669"/>
    <property type="project" value="UniProtKB-EC"/>
</dbReference>
<organism evidence="14 15">
    <name type="scientific">Falsiporphyromonas endometrii</name>
    <dbReference type="NCBI Taxonomy" id="1387297"/>
    <lineage>
        <taxon>Bacteria</taxon>
        <taxon>Pseudomonadati</taxon>
        <taxon>Bacteroidota</taxon>
        <taxon>Bacteroidia</taxon>
        <taxon>Bacteroidales</taxon>
        <taxon>Porphyromonadaceae</taxon>
        <taxon>Falsiporphyromonas</taxon>
    </lineage>
</organism>
<dbReference type="Gene3D" id="3.20.20.70">
    <property type="entry name" value="Aldolase class I"/>
    <property type="match status" value="1"/>
</dbReference>
<keyword evidence="15" id="KW-1185">Reference proteome</keyword>
<evidence type="ECO:0000256" key="8">
    <source>
        <dbReference type="ARBA" id="ARBA00023154"/>
    </source>
</evidence>
<comment type="pathway">
    <text evidence="2 12">Amino-acid biosynthesis; L-lysine biosynthesis via DAP pathway; (S)-tetrahydrodipicolinate from L-aspartate: step 3/4.</text>
</comment>
<dbReference type="EMBL" id="JBHSGO010000006">
    <property type="protein sequence ID" value="MFC4665149.1"/>
    <property type="molecule type" value="Genomic_DNA"/>
</dbReference>
<evidence type="ECO:0000313" key="14">
    <source>
        <dbReference type="EMBL" id="MFC4665149.1"/>
    </source>
</evidence>
<keyword evidence="5 12" id="KW-0963">Cytoplasm</keyword>
<evidence type="ECO:0000256" key="13">
    <source>
        <dbReference type="PIRNR" id="PIRNR001365"/>
    </source>
</evidence>
<dbReference type="InterPro" id="IPR005263">
    <property type="entry name" value="DapA"/>
</dbReference>
<keyword evidence="8 12" id="KW-0457">Lysine biosynthesis</keyword>
<feature type="active site" description="Proton donor/acceptor" evidence="12">
    <location>
        <position position="137"/>
    </location>
</feature>
<comment type="caution">
    <text evidence="14">The sequence shown here is derived from an EMBL/GenBank/DDBJ whole genome shotgun (WGS) entry which is preliminary data.</text>
</comment>
<dbReference type="SUPFAM" id="SSF51569">
    <property type="entry name" value="Aldolase"/>
    <property type="match status" value="1"/>
</dbReference>
<gene>
    <name evidence="12 14" type="primary">dapA</name>
    <name evidence="14" type="ORF">ACFO3G_00675</name>
</gene>
<comment type="catalytic activity">
    <reaction evidence="11 12">
        <text>L-aspartate 4-semialdehyde + pyruvate = (2S,4S)-4-hydroxy-2,3,4,5-tetrahydrodipicolinate + H2O + H(+)</text>
        <dbReference type="Rhea" id="RHEA:34171"/>
        <dbReference type="ChEBI" id="CHEBI:15361"/>
        <dbReference type="ChEBI" id="CHEBI:15377"/>
        <dbReference type="ChEBI" id="CHEBI:15378"/>
        <dbReference type="ChEBI" id="CHEBI:67139"/>
        <dbReference type="ChEBI" id="CHEBI:537519"/>
        <dbReference type="EC" id="4.3.3.7"/>
    </reaction>
</comment>
<evidence type="ECO:0000256" key="10">
    <source>
        <dbReference type="ARBA" id="ARBA00023270"/>
    </source>
</evidence>
<feature type="site" description="Part of a proton relay during catalysis" evidence="12">
    <location>
        <position position="111"/>
    </location>
</feature>
<dbReference type="HAMAP" id="MF_00418">
    <property type="entry name" value="DapA"/>
    <property type="match status" value="1"/>
</dbReference>
<dbReference type="SMART" id="SM01130">
    <property type="entry name" value="DHDPS"/>
    <property type="match status" value="1"/>
</dbReference>
<dbReference type="PANTHER" id="PTHR12128">
    <property type="entry name" value="DIHYDRODIPICOLINATE SYNTHASE"/>
    <property type="match status" value="1"/>
</dbReference>
<dbReference type="Proteomes" id="UP001596020">
    <property type="component" value="Unassembled WGS sequence"/>
</dbReference>
<comment type="function">
    <text evidence="1 12">Catalyzes the condensation of (S)-aspartate-beta-semialdehyde [(S)-ASA] and pyruvate to 4-hydroxy-tetrahydrodipicolinate (HTPA).</text>
</comment>
<name>A0ABV9K535_9PORP</name>
<evidence type="ECO:0000256" key="12">
    <source>
        <dbReference type="HAMAP-Rule" id="MF_00418"/>
    </source>
</evidence>
<dbReference type="NCBIfam" id="TIGR00674">
    <property type="entry name" value="dapA"/>
    <property type="match status" value="1"/>
</dbReference>
<dbReference type="RefSeq" id="WP_380077024.1">
    <property type="nucleotide sequence ID" value="NZ_JBHSGO010000006.1"/>
</dbReference>
<comment type="subunit">
    <text evidence="12">Homotetramer; dimer of dimers.</text>
</comment>
<dbReference type="InterPro" id="IPR013785">
    <property type="entry name" value="Aldolase_TIM"/>
</dbReference>
<evidence type="ECO:0000256" key="1">
    <source>
        <dbReference type="ARBA" id="ARBA00003294"/>
    </source>
</evidence>
<feature type="site" description="Part of a proton relay during catalysis" evidence="12">
    <location>
        <position position="48"/>
    </location>
</feature>
<proteinExistence type="inferred from homology"/>
<feature type="binding site" evidence="12">
    <location>
        <position position="208"/>
    </location>
    <ligand>
        <name>pyruvate</name>
        <dbReference type="ChEBI" id="CHEBI:15361"/>
    </ligand>
</feature>
<dbReference type="PIRSF" id="PIRSF001365">
    <property type="entry name" value="DHDPS"/>
    <property type="match status" value="1"/>
</dbReference>
<keyword evidence="7 12" id="KW-0220">Diaminopimelate biosynthesis</keyword>
<evidence type="ECO:0000256" key="2">
    <source>
        <dbReference type="ARBA" id="ARBA00005120"/>
    </source>
</evidence>
<comment type="caution">
    <text evidence="12">Was originally thought to be a dihydrodipicolinate synthase (DHDPS), catalyzing the condensation of (S)-aspartate-beta-semialdehyde [(S)-ASA] and pyruvate to dihydrodipicolinate (DHDP). However, it was shown in E.coli that the product of the enzymatic reaction is not dihydrodipicolinate but in fact (4S)-4-hydroxy-2,3,4,5-tetrahydro-(2S)-dipicolinic acid (HTPA), and that the consecutive dehydration reaction leading to DHDP is not spontaneous but catalyzed by DapB.</text>
</comment>
<reference evidence="15" key="1">
    <citation type="journal article" date="2019" name="Int. J. Syst. Evol. Microbiol.">
        <title>The Global Catalogue of Microorganisms (GCM) 10K type strain sequencing project: providing services to taxonomists for standard genome sequencing and annotation.</title>
        <authorList>
            <consortium name="The Broad Institute Genomics Platform"/>
            <consortium name="The Broad Institute Genome Sequencing Center for Infectious Disease"/>
            <person name="Wu L."/>
            <person name="Ma J."/>
        </authorList>
    </citation>
    <scope>NUCLEOTIDE SEQUENCE [LARGE SCALE GENOMIC DNA]</scope>
    <source>
        <strain evidence="15">CGMCC 4.7357</strain>
    </source>
</reference>
<evidence type="ECO:0000256" key="4">
    <source>
        <dbReference type="ARBA" id="ARBA00012086"/>
    </source>
</evidence>
<feature type="binding site" evidence="12">
    <location>
        <position position="49"/>
    </location>
    <ligand>
        <name>pyruvate</name>
        <dbReference type="ChEBI" id="CHEBI:15361"/>
    </ligand>
</feature>
<accession>A0ABV9K535</accession>
<evidence type="ECO:0000256" key="11">
    <source>
        <dbReference type="ARBA" id="ARBA00047836"/>
    </source>
</evidence>
<dbReference type="Pfam" id="PF00701">
    <property type="entry name" value="DHDPS"/>
    <property type="match status" value="1"/>
</dbReference>
<evidence type="ECO:0000256" key="6">
    <source>
        <dbReference type="ARBA" id="ARBA00022605"/>
    </source>
</evidence>
<protein>
    <recommendedName>
        <fullName evidence="4 12">4-hydroxy-tetrahydrodipicolinate synthase</fullName>
        <shortName evidence="12">HTPA synthase</shortName>
        <ecNumber evidence="4 12">4.3.3.7</ecNumber>
    </recommendedName>
</protein>
<dbReference type="EC" id="4.3.3.7" evidence="4 12"/>
<keyword evidence="10 12" id="KW-0704">Schiff base</keyword>
<feature type="active site" description="Schiff-base intermediate with substrate" evidence="12">
    <location>
        <position position="166"/>
    </location>
</feature>
<evidence type="ECO:0000313" key="15">
    <source>
        <dbReference type="Proteomes" id="UP001596020"/>
    </source>
</evidence>
<comment type="similarity">
    <text evidence="3 12 13">Belongs to the DapA family.</text>
</comment>
<evidence type="ECO:0000256" key="3">
    <source>
        <dbReference type="ARBA" id="ARBA00007592"/>
    </source>
</evidence>
<dbReference type="CDD" id="cd00950">
    <property type="entry name" value="DHDPS"/>
    <property type="match status" value="1"/>
</dbReference>
<evidence type="ECO:0000256" key="7">
    <source>
        <dbReference type="ARBA" id="ARBA00022915"/>
    </source>
</evidence>
<dbReference type="PRINTS" id="PR00146">
    <property type="entry name" value="DHPICSNTHASE"/>
</dbReference>
<sequence length="298" mass="32987">MCNLKLSGLGVAMVTPMNIDGSVDFETLDKLVDYQIEGGADFLLAMGTTGESATLEESERIAIIKAIIKKVDKRVPLIVGVGDNYTKRLLEKVERFTLDGVDGFLSIVPYYNKPNQEGIYRHFCELNKASKLPIILYNIPGRTGVNAKPETIKRIADDCEKIFAVKEAAGSVDQVKQLVDLLGQRLTILSGDDHLTIPFMKVGAKGVISVVGNAYPKYFSQLVAYALNKDWGKAQSMDQRLEQLYQLLFVEGNPGGIKSLLKSMELIPNDTMRLPLTEVSHKTAEQLFEVYQTLGTDH</sequence>
<keyword evidence="6 12" id="KW-0028">Amino-acid biosynthesis</keyword>
<dbReference type="PANTHER" id="PTHR12128:SF66">
    <property type="entry name" value="4-HYDROXY-2-OXOGLUTARATE ALDOLASE, MITOCHONDRIAL"/>
    <property type="match status" value="1"/>
</dbReference>
<keyword evidence="9 12" id="KW-0456">Lyase</keyword>